<protein>
    <submittedName>
        <fullName evidence="3">Uncharacterized protein</fullName>
    </submittedName>
</protein>
<keyword evidence="1" id="KW-0175">Coiled coil</keyword>
<name>A0A097IJM5_9CORY</name>
<sequence>MFSIAHPLPTGFEFKSFDLEDSPWILGRYRGLKSFTPTPSADRQDPAVFTHYTEAKAWFGASLINAVQANSVDPYRDGGVASRHLKKLIADNTTESKPDSLLPGGAICRRLLADDPDRPLHYHATRESILQFITEHGEETRTYLDNSDFSDASLLTGANYTYLDYLLRYSREGLKQGATCAEMLEWFGTYALTSGSWLGKSSANDSALLQLQAIEYVQFPHHETAATTGSKDYDHYLVFHVVAENCDDLQLEAISRALDRPRSSPGATAVKEFDWHGTPTASPRAGRLGNFQLLKNITCIAEYLLNSDDLAGATQTFFMNDGGYLVPAGKPAPTPEDSDSGRKQIDRVQRHRSVVAIPNRPIASNPQLWPDAAHESDSWTREASWAWQLATGADQYHDRIPSQSRLSSESESVDDIEDWHIATVDSGVAAVRTNTYYTGNPKITLLASTRFVDILLLNMRTFTALSALSAMLNQKQELSAITLGSSKALSERLTDLNEAQIEFAEIRNVLWTETIPRRSTGTAILHGLRDTSGVRRMYEDVSDDLNLRSDIYSSIYQQITAKEREQQQDVDKARQEAKDEARNTQNLLLGAIGVVVGAPSIVEMAGVEPGLTGLLWTIGIALALAGAFFLWLRWSAARHSTEGVRPESAPYPPESTS</sequence>
<evidence type="ECO:0000313" key="3">
    <source>
        <dbReference type="EMBL" id="AIT62315.1"/>
    </source>
</evidence>
<organism evidence="3 4">
    <name type="scientific">Corynebacterium doosanense CAU 212 = DSM 45436</name>
    <dbReference type="NCBI Taxonomy" id="558173"/>
    <lineage>
        <taxon>Bacteria</taxon>
        <taxon>Bacillati</taxon>
        <taxon>Actinomycetota</taxon>
        <taxon>Actinomycetes</taxon>
        <taxon>Mycobacteriales</taxon>
        <taxon>Corynebacteriaceae</taxon>
        <taxon>Corynebacterium</taxon>
    </lineage>
</organism>
<dbReference type="AlphaFoldDB" id="A0A097IJM5"/>
<evidence type="ECO:0000313" key="4">
    <source>
        <dbReference type="Proteomes" id="UP000029914"/>
    </source>
</evidence>
<keyword evidence="2" id="KW-0472">Membrane</keyword>
<dbReference type="HOGENOM" id="CLU_417218_0_0_11"/>
<feature type="coiled-coil region" evidence="1">
    <location>
        <begin position="556"/>
        <end position="583"/>
    </location>
</feature>
<reference evidence="3 4" key="1">
    <citation type="submission" date="2013-09" db="EMBL/GenBank/DDBJ databases">
        <title>Complete genome sequence of Corynebacterium doosanense CAU 212(T) (=DSM 45436(T)), isolated from activated sludge.</title>
        <authorList>
            <person name="Schaffert L."/>
            <person name="Albersmeier A."/>
            <person name="Kalinowski J."/>
            <person name="Ruckert C."/>
        </authorList>
    </citation>
    <scope>NUCLEOTIDE SEQUENCE [LARGE SCALE GENOMIC DNA]</scope>
    <source>
        <strain evidence="3 4">CAU 212</strain>
    </source>
</reference>
<dbReference type="eggNOG" id="ENOG5031YP2">
    <property type="taxonomic scope" value="Bacteria"/>
</dbReference>
<dbReference type="Proteomes" id="UP000029914">
    <property type="component" value="Chromosome"/>
</dbReference>
<proteinExistence type="predicted"/>
<evidence type="ECO:0000256" key="2">
    <source>
        <dbReference type="SAM" id="Phobius"/>
    </source>
</evidence>
<dbReference type="EMBL" id="CP006764">
    <property type="protein sequence ID" value="AIT62315.1"/>
    <property type="molecule type" value="Genomic_DNA"/>
</dbReference>
<accession>A0A097IJM5</accession>
<keyword evidence="4" id="KW-1185">Reference proteome</keyword>
<feature type="transmembrane region" description="Helical" evidence="2">
    <location>
        <begin position="613"/>
        <end position="632"/>
    </location>
</feature>
<gene>
    <name evidence="3" type="ORF">CDOO_10395</name>
</gene>
<evidence type="ECO:0000256" key="1">
    <source>
        <dbReference type="SAM" id="Coils"/>
    </source>
</evidence>
<keyword evidence="2" id="KW-0812">Transmembrane</keyword>
<keyword evidence="2" id="KW-1133">Transmembrane helix</keyword>
<dbReference type="KEGG" id="cdo:CDOO_10395"/>